<organism evidence="3 4">
    <name type="scientific">Danionella cerebrum</name>
    <dbReference type="NCBI Taxonomy" id="2873325"/>
    <lineage>
        <taxon>Eukaryota</taxon>
        <taxon>Metazoa</taxon>
        <taxon>Chordata</taxon>
        <taxon>Craniata</taxon>
        <taxon>Vertebrata</taxon>
        <taxon>Euteleostomi</taxon>
        <taxon>Actinopterygii</taxon>
        <taxon>Neopterygii</taxon>
        <taxon>Teleostei</taxon>
        <taxon>Ostariophysi</taxon>
        <taxon>Cypriniformes</taxon>
        <taxon>Danionidae</taxon>
        <taxon>Danioninae</taxon>
        <taxon>Danionella</taxon>
    </lineage>
</organism>
<dbReference type="OrthoDB" id="2434995at2759"/>
<dbReference type="PANTHER" id="PTHR23210">
    <property type="entry name" value="ACTIVATING TRANSCRIPTION FACTOR 7 INTERACTING PROTEIN"/>
    <property type="match status" value="1"/>
</dbReference>
<comment type="caution">
    <text evidence="3">The sequence shown here is derived from an EMBL/GenBank/DDBJ whole genome shotgun (WGS) entry which is preliminary data.</text>
</comment>
<sequence>MKRSRYAEEPGNLRDSGEKASKLPRSEVEKIIDAKIRTAVEQSDFRMKNLLDRILEVNNELTYDVRIKKLEAHVKKIQRRGDAVFSYVRKLRASGNLGGSSTSPSVQSLRCISPLEAAVNTARMSANGGSVIDSTLVSSADMDLEIIGGRKPTKGFWHNLRSKKEVVDLTDEDRAEGSEVIFVSQPSQENLEPSSTPPVAVASGEEKQSASQEERVSSSVQLEEEGWQSKLHPFPDTPFPKELPLAAASHNLPQKAEVKLAWIGSAQELGIAWNVDRKDPHVAEMDSYHIYISHENKNGNFTPWKCIDVIKAMPLPMGCKVSGCKGDKRLCFVVVGKDIYGRFGPYSEVRAVAPGQS</sequence>
<dbReference type="GO" id="GO:0003712">
    <property type="term" value="F:transcription coregulator activity"/>
    <property type="evidence" value="ECO:0007669"/>
    <property type="project" value="TreeGrafter"/>
</dbReference>
<feature type="domain" description="Activating transcription factor 7-interacting protein Fn3" evidence="2">
    <location>
        <begin position="251"/>
        <end position="350"/>
    </location>
</feature>
<feature type="region of interest" description="Disordered" evidence="1">
    <location>
        <begin position="182"/>
        <end position="234"/>
    </location>
</feature>
<feature type="compositionally biased region" description="Basic and acidic residues" evidence="1">
    <location>
        <begin position="204"/>
        <end position="216"/>
    </location>
</feature>
<dbReference type="GO" id="GO:0006355">
    <property type="term" value="P:regulation of DNA-templated transcription"/>
    <property type="evidence" value="ECO:0007669"/>
    <property type="project" value="TreeGrafter"/>
</dbReference>
<keyword evidence="4" id="KW-1185">Reference proteome</keyword>
<dbReference type="STRING" id="623744.A0A553QAB5"/>
<evidence type="ECO:0000259" key="2">
    <source>
        <dbReference type="Pfam" id="PF16794"/>
    </source>
</evidence>
<feature type="region of interest" description="Disordered" evidence="1">
    <location>
        <begin position="1"/>
        <end position="24"/>
    </location>
</feature>
<dbReference type="Pfam" id="PF16794">
    <property type="entry name" value="fn3_4"/>
    <property type="match status" value="1"/>
</dbReference>
<dbReference type="GO" id="GO:0005667">
    <property type="term" value="C:transcription regulator complex"/>
    <property type="evidence" value="ECO:0007669"/>
    <property type="project" value="TreeGrafter"/>
</dbReference>
<dbReference type="PANTHER" id="PTHR23210:SF26">
    <property type="entry name" value="ACTIVATING TRANSCRIPTION FACTOR 7-INTERACTING PROTEIN 1"/>
    <property type="match status" value="1"/>
</dbReference>
<evidence type="ECO:0000313" key="4">
    <source>
        <dbReference type="Proteomes" id="UP000316079"/>
    </source>
</evidence>
<proteinExistence type="predicted"/>
<dbReference type="InterPro" id="IPR026085">
    <property type="entry name" value="ATF7-int"/>
</dbReference>
<evidence type="ECO:0000256" key="1">
    <source>
        <dbReference type="SAM" id="MobiDB-lite"/>
    </source>
</evidence>
<dbReference type="Proteomes" id="UP000316079">
    <property type="component" value="Unassembled WGS sequence"/>
</dbReference>
<dbReference type="AlphaFoldDB" id="A0A553QAB5"/>
<evidence type="ECO:0000313" key="3">
    <source>
        <dbReference type="EMBL" id="TRY86873.1"/>
    </source>
</evidence>
<name>A0A553QAB5_9TELE</name>
<accession>A0A553QAB5</accession>
<reference evidence="3 4" key="1">
    <citation type="journal article" date="2019" name="Sci. Data">
        <title>Hybrid genome assembly and annotation of Danionella translucida.</title>
        <authorList>
            <person name="Kadobianskyi M."/>
            <person name="Schulze L."/>
            <person name="Schuelke M."/>
            <person name="Judkewitz B."/>
        </authorList>
    </citation>
    <scope>NUCLEOTIDE SEQUENCE [LARGE SCALE GENOMIC DNA]</scope>
    <source>
        <strain evidence="3 4">Bolton</strain>
    </source>
</reference>
<dbReference type="InterPro" id="IPR056565">
    <property type="entry name" value="Fn3_ATF7IP"/>
</dbReference>
<protein>
    <recommendedName>
        <fullName evidence="2">Activating transcription factor 7-interacting protein Fn3 domain-containing protein</fullName>
    </recommendedName>
</protein>
<feature type="compositionally biased region" description="Polar residues" evidence="1">
    <location>
        <begin position="184"/>
        <end position="194"/>
    </location>
</feature>
<dbReference type="EMBL" id="SRMA01026172">
    <property type="protein sequence ID" value="TRY86873.1"/>
    <property type="molecule type" value="Genomic_DNA"/>
</dbReference>
<gene>
    <name evidence="3" type="ORF">DNTS_009007</name>
</gene>
<dbReference type="GO" id="GO:0005634">
    <property type="term" value="C:nucleus"/>
    <property type="evidence" value="ECO:0007669"/>
    <property type="project" value="TreeGrafter"/>
</dbReference>